<dbReference type="InterPro" id="IPR006091">
    <property type="entry name" value="Acyl-CoA_Oxase/DH_mid-dom"/>
</dbReference>
<keyword evidence="5" id="KW-0560">Oxidoreductase</keyword>
<feature type="domain" description="Acyl-CoA dehydrogenase/oxidase C-terminal" evidence="6">
    <location>
        <begin position="239"/>
        <end position="385"/>
    </location>
</feature>
<feature type="domain" description="Acyl-CoA dehydrogenase/oxidase N-terminal" evidence="8">
    <location>
        <begin position="13"/>
        <end position="129"/>
    </location>
</feature>
<feature type="domain" description="Acyl-CoA oxidase/dehydrogenase middle" evidence="7">
    <location>
        <begin position="133"/>
        <end position="210"/>
    </location>
</feature>
<keyword evidence="4" id="KW-0274">FAD</keyword>
<comment type="cofactor">
    <cofactor evidence="1">
        <name>FAD</name>
        <dbReference type="ChEBI" id="CHEBI:57692"/>
    </cofactor>
</comment>
<dbReference type="Pfam" id="PF02771">
    <property type="entry name" value="Acyl-CoA_dh_N"/>
    <property type="match status" value="1"/>
</dbReference>
<dbReference type="AlphaFoldDB" id="A0A6J6HLI5"/>
<dbReference type="Pfam" id="PF00441">
    <property type="entry name" value="Acyl-CoA_dh_1"/>
    <property type="match status" value="1"/>
</dbReference>
<evidence type="ECO:0000259" key="7">
    <source>
        <dbReference type="Pfam" id="PF02770"/>
    </source>
</evidence>
<dbReference type="GO" id="GO:0016627">
    <property type="term" value="F:oxidoreductase activity, acting on the CH-CH group of donors"/>
    <property type="evidence" value="ECO:0007669"/>
    <property type="project" value="InterPro"/>
</dbReference>
<dbReference type="SUPFAM" id="SSF56645">
    <property type="entry name" value="Acyl-CoA dehydrogenase NM domain-like"/>
    <property type="match status" value="1"/>
</dbReference>
<dbReference type="InterPro" id="IPR037069">
    <property type="entry name" value="AcylCoA_DH/ox_N_sf"/>
</dbReference>
<dbReference type="GO" id="GO:0050660">
    <property type="term" value="F:flavin adenine dinucleotide binding"/>
    <property type="evidence" value="ECO:0007669"/>
    <property type="project" value="InterPro"/>
</dbReference>
<evidence type="ECO:0000259" key="6">
    <source>
        <dbReference type="Pfam" id="PF00441"/>
    </source>
</evidence>
<comment type="similarity">
    <text evidence="2">Belongs to the acyl-CoA dehydrogenase family.</text>
</comment>
<dbReference type="Pfam" id="PF02770">
    <property type="entry name" value="Acyl-CoA_dh_M"/>
    <property type="match status" value="1"/>
</dbReference>
<evidence type="ECO:0000256" key="2">
    <source>
        <dbReference type="ARBA" id="ARBA00009347"/>
    </source>
</evidence>
<dbReference type="EMBL" id="CAEZUO010000079">
    <property type="protein sequence ID" value="CAB4613393.1"/>
    <property type="molecule type" value="Genomic_DNA"/>
</dbReference>
<evidence type="ECO:0000256" key="4">
    <source>
        <dbReference type="ARBA" id="ARBA00022827"/>
    </source>
</evidence>
<evidence type="ECO:0000313" key="9">
    <source>
        <dbReference type="EMBL" id="CAB4613393.1"/>
    </source>
</evidence>
<reference evidence="9" key="1">
    <citation type="submission" date="2020-05" db="EMBL/GenBank/DDBJ databases">
        <authorList>
            <person name="Chiriac C."/>
            <person name="Salcher M."/>
            <person name="Ghai R."/>
            <person name="Kavagutti S V."/>
        </authorList>
    </citation>
    <scope>NUCLEOTIDE SEQUENCE</scope>
</reference>
<keyword evidence="3" id="KW-0285">Flavoprotein</keyword>
<dbReference type="InterPro" id="IPR009075">
    <property type="entry name" value="AcylCo_DH/oxidase_C"/>
</dbReference>
<evidence type="ECO:0000259" key="8">
    <source>
        <dbReference type="Pfam" id="PF02771"/>
    </source>
</evidence>
<dbReference type="PANTHER" id="PTHR43292:SF3">
    <property type="entry name" value="ACYL-COA DEHYDROGENASE FADE29"/>
    <property type="match status" value="1"/>
</dbReference>
<dbReference type="SUPFAM" id="SSF47203">
    <property type="entry name" value="Acyl-CoA dehydrogenase C-terminal domain-like"/>
    <property type="match status" value="1"/>
</dbReference>
<dbReference type="Gene3D" id="1.10.540.10">
    <property type="entry name" value="Acyl-CoA dehydrogenase/oxidase, N-terminal domain"/>
    <property type="match status" value="1"/>
</dbReference>
<proteinExistence type="inferred from homology"/>
<gene>
    <name evidence="9" type="ORF">UFOPK1827_01437</name>
</gene>
<dbReference type="Gene3D" id="2.40.110.10">
    <property type="entry name" value="Butyryl-CoA Dehydrogenase, subunit A, domain 2"/>
    <property type="match status" value="1"/>
</dbReference>
<name>A0A6J6HLI5_9ZZZZ</name>
<dbReference type="InterPro" id="IPR013786">
    <property type="entry name" value="AcylCoA_DH/ox_N"/>
</dbReference>
<dbReference type="InterPro" id="IPR036250">
    <property type="entry name" value="AcylCo_DH-like_C"/>
</dbReference>
<evidence type="ECO:0000256" key="5">
    <source>
        <dbReference type="ARBA" id="ARBA00023002"/>
    </source>
</evidence>
<protein>
    <submittedName>
        <fullName evidence="9">Unannotated protein</fullName>
    </submittedName>
</protein>
<dbReference type="InterPro" id="IPR046373">
    <property type="entry name" value="Acyl-CoA_Oxase/DH_mid-dom_sf"/>
</dbReference>
<dbReference type="InterPro" id="IPR009100">
    <property type="entry name" value="AcylCoA_DH/oxidase_NM_dom_sf"/>
</dbReference>
<dbReference type="PANTHER" id="PTHR43292">
    <property type="entry name" value="ACYL-COA DEHYDROGENASE"/>
    <property type="match status" value="1"/>
</dbReference>
<dbReference type="InterPro" id="IPR052161">
    <property type="entry name" value="Mycobact_Acyl-CoA_DH"/>
</dbReference>
<sequence length="394" mass="42898">MALPTDVSTVSDEEFRAEAKSWLAENLVGEFASLKGRGGPGDEEVGFEIRERWEKVLGAAGWIGLGWPTEFGGRNATVGQQIIWAEEYARAQAPGRVNHMGENLLGPTLIEHGTPEQCERFLPPILSGDERWCQGYSEPNAGSDLANVQTRAVLDGDQWIINGQKVWTSLAHVSHWCFVVARTEAGSTRHKGLSFLLVPMDQPGVEARIIVQITGGGEFNEVFLSDAVTGADMIVGEPGKGWGVAMDLLALERGISTLAQQVGFERELDNLIAEAKKKGSAADPIMRQRLADAYTGLKLMQWNALRSMGSGVPGPEASISKLFWGTWHSDLGELAMDIGGTESMIAEGFPYELTLDQKMFLFTRSETIYGGSNEIQRNVLGERVLGLPKEPNPA</sequence>
<accession>A0A6J6HLI5</accession>
<evidence type="ECO:0000256" key="1">
    <source>
        <dbReference type="ARBA" id="ARBA00001974"/>
    </source>
</evidence>
<organism evidence="9">
    <name type="scientific">freshwater metagenome</name>
    <dbReference type="NCBI Taxonomy" id="449393"/>
    <lineage>
        <taxon>unclassified sequences</taxon>
        <taxon>metagenomes</taxon>
        <taxon>ecological metagenomes</taxon>
    </lineage>
</organism>
<dbReference type="Gene3D" id="1.20.140.10">
    <property type="entry name" value="Butyryl-CoA Dehydrogenase, subunit A, domain 3"/>
    <property type="match status" value="1"/>
</dbReference>
<evidence type="ECO:0000256" key="3">
    <source>
        <dbReference type="ARBA" id="ARBA00022630"/>
    </source>
</evidence>
<dbReference type="GO" id="GO:0005886">
    <property type="term" value="C:plasma membrane"/>
    <property type="evidence" value="ECO:0007669"/>
    <property type="project" value="TreeGrafter"/>
</dbReference>